<proteinExistence type="predicted"/>
<feature type="transmembrane region" description="Helical" evidence="1">
    <location>
        <begin position="37"/>
        <end position="61"/>
    </location>
</feature>
<organism evidence="2 3">
    <name type="scientific">Rhizobium mongolense subsp. loessense</name>
    <dbReference type="NCBI Taxonomy" id="158890"/>
    <lineage>
        <taxon>Bacteria</taxon>
        <taxon>Pseudomonadati</taxon>
        <taxon>Pseudomonadota</taxon>
        <taxon>Alphaproteobacteria</taxon>
        <taxon>Hyphomicrobiales</taxon>
        <taxon>Rhizobiaceae</taxon>
        <taxon>Rhizobium/Agrobacterium group</taxon>
        <taxon>Rhizobium</taxon>
    </lineage>
</organism>
<protein>
    <submittedName>
        <fullName evidence="2">Uncharacterized protein</fullName>
    </submittedName>
</protein>
<keyword evidence="1" id="KW-0472">Membrane</keyword>
<evidence type="ECO:0000313" key="2">
    <source>
        <dbReference type="EMBL" id="SCW81605.1"/>
    </source>
</evidence>
<dbReference type="Proteomes" id="UP000199542">
    <property type="component" value="Unassembled WGS sequence"/>
</dbReference>
<feature type="transmembrane region" description="Helical" evidence="1">
    <location>
        <begin position="73"/>
        <end position="98"/>
    </location>
</feature>
<evidence type="ECO:0000313" key="3">
    <source>
        <dbReference type="Proteomes" id="UP000199542"/>
    </source>
</evidence>
<name>A0A1G4TLC3_9HYPH</name>
<sequence>MTKVKISGFPAEPFSRVAVVMQGVEGFCAMPRLIRFIIVRMAIGFLIGSVVGSIVWTTGFAESAGSLGGVGGYVAQGLFIFAFGDTIALGYLGTALMMESD</sequence>
<evidence type="ECO:0000256" key="1">
    <source>
        <dbReference type="SAM" id="Phobius"/>
    </source>
</evidence>
<gene>
    <name evidence="2" type="ORF">SAMN02927900_05261</name>
</gene>
<dbReference type="AlphaFoldDB" id="A0A1G4TLC3"/>
<dbReference type="EMBL" id="FMTM01000010">
    <property type="protein sequence ID" value="SCW81605.1"/>
    <property type="molecule type" value="Genomic_DNA"/>
</dbReference>
<keyword evidence="1" id="KW-1133">Transmembrane helix</keyword>
<reference evidence="2 3" key="1">
    <citation type="submission" date="2016-10" db="EMBL/GenBank/DDBJ databases">
        <authorList>
            <person name="de Groot N.N."/>
        </authorList>
    </citation>
    <scope>NUCLEOTIDE SEQUENCE [LARGE SCALE GENOMIC DNA]</scope>
    <source>
        <strain evidence="2 3">CGMCC 1.3401</strain>
    </source>
</reference>
<accession>A0A1G4TLC3</accession>
<keyword evidence="1" id="KW-0812">Transmembrane</keyword>